<dbReference type="Gene3D" id="1.10.4190.10">
    <property type="entry name" value="Urease accessory protein UreF"/>
    <property type="match status" value="1"/>
</dbReference>
<feature type="compositionally biased region" description="Low complexity" evidence="4">
    <location>
        <begin position="38"/>
        <end position="49"/>
    </location>
</feature>
<dbReference type="InterPro" id="IPR002639">
    <property type="entry name" value="UreF"/>
</dbReference>
<keyword evidence="1" id="KW-0996">Nickel insertion</keyword>
<accession>A0AAF1BIN7</accession>
<dbReference type="PANTHER" id="PTHR33620">
    <property type="entry name" value="UREASE ACCESSORY PROTEIN F"/>
    <property type="match status" value="1"/>
</dbReference>
<dbReference type="EMBL" id="CP086717">
    <property type="protein sequence ID" value="WOO82496.1"/>
    <property type="molecule type" value="Genomic_DNA"/>
</dbReference>
<feature type="compositionally biased region" description="Low complexity" evidence="4">
    <location>
        <begin position="56"/>
        <end position="69"/>
    </location>
</feature>
<dbReference type="RefSeq" id="XP_062628528.1">
    <property type="nucleotide sequence ID" value="XM_062772544.1"/>
</dbReference>
<dbReference type="Proteomes" id="UP000827549">
    <property type="component" value="Chromosome 4"/>
</dbReference>
<dbReference type="PANTHER" id="PTHR33620:SF1">
    <property type="entry name" value="UREASE ACCESSORY PROTEIN F"/>
    <property type="match status" value="1"/>
</dbReference>
<organism evidence="5 6">
    <name type="scientific">Vanrija pseudolonga</name>
    <dbReference type="NCBI Taxonomy" id="143232"/>
    <lineage>
        <taxon>Eukaryota</taxon>
        <taxon>Fungi</taxon>
        <taxon>Dikarya</taxon>
        <taxon>Basidiomycota</taxon>
        <taxon>Agaricomycotina</taxon>
        <taxon>Tremellomycetes</taxon>
        <taxon>Trichosporonales</taxon>
        <taxon>Trichosporonaceae</taxon>
        <taxon>Vanrija</taxon>
    </lineage>
</organism>
<evidence type="ECO:0000313" key="6">
    <source>
        <dbReference type="Proteomes" id="UP000827549"/>
    </source>
</evidence>
<evidence type="ECO:0000313" key="5">
    <source>
        <dbReference type="EMBL" id="WOO82496.1"/>
    </source>
</evidence>
<dbReference type="Pfam" id="PF01730">
    <property type="entry name" value="UreF"/>
    <property type="match status" value="1"/>
</dbReference>
<reference evidence="5" key="1">
    <citation type="submission" date="2023-10" db="EMBL/GenBank/DDBJ databases">
        <authorList>
            <person name="Noh H."/>
        </authorList>
    </citation>
    <scope>NUCLEOTIDE SEQUENCE</scope>
    <source>
        <strain evidence="5">DUCC4014</strain>
    </source>
</reference>
<evidence type="ECO:0000256" key="4">
    <source>
        <dbReference type="SAM" id="MobiDB-lite"/>
    </source>
</evidence>
<evidence type="ECO:0000256" key="2">
    <source>
        <dbReference type="ARBA" id="ARBA00023186"/>
    </source>
</evidence>
<keyword evidence="6" id="KW-1185">Reference proteome</keyword>
<name>A0AAF1BIN7_9TREE</name>
<evidence type="ECO:0000256" key="3">
    <source>
        <dbReference type="ARBA" id="ARBA00046339"/>
    </source>
</evidence>
<proteinExistence type="inferred from homology"/>
<keyword evidence="2" id="KW-0143">Chaperone</keyword>
<feature type="region of interest" description="Disordered" evidence="4">
    <location>
        <begin position="38"/>
        <end position="69"/>
    </location>
</feature>
<protein>
    <submittedName>
        <fullName evidence="5">Purtative urease accessory protein UreF-like</fullName>
    </submittedName>
</protein>
<dbReference type="GeneID" id="87809209"/>
<evidence type="ECO:0000256" key="1">
    <source>
        <dbReference type="ARBA" id="ARBA00022988"/>
    </source>
</evidence>
<dbReference type="GO" id="GO:0016151">
    <property type="term" value="F:nickel cation binding"/>
    <property type="evidence" value="ECO:0007669"/>
    <property type="project" value="InterPro"/>
</dbReference>
<dbReference type="InterPro" id="IPR038277">
    <property type="entry name" value="UreF_sf"/>
</dbReference>
<dbReference type="AlphaFoldDB" id="A0AAF1BIN7"/>
<comment type="similarity">
    <text evidence="3">Belongs to the UreF family.</text>
</comment>
<sequence length="373" mass="37853">MAAVATAQVNGNGEAHITTPAQVGSGVPAVSWLGSAVSSGSQSSPMNGSAANGVPNGATNGGSTSNGASASAAALLDPTAQHLLYVLLDSNLPTGGFVASSGLESYAKHGFLRPRAAEPYAPGQTSAVGTAELAAPSSAAAMGPSKAGPALVGFADAEVENYAASTGFYVARGWAIVREHAGDADAGAGVDALVALDKAHEATLLSHVARRASKAQGIATLSLYFRGLSAPPGFESAADAAVRDLVDGYRNRIRRGLAPGHLATCWGVVTAALGMDLETSLHLYTFTHTRALLSSAVRLNIIGPYLSTQLLSHPMRDLLSKTTGASPAGPGESAGDADWSWADEAEHGPATTWPLGEILAARHDLQHSRIFNS</sequence>
<gene>
    <name evidence="5" type="primary">SPAC29A4.13</name>
    <name evidence="5" type="ORF">LOC62_04G005982</name>
</gene>